<keyword evidence="6 7" id="KW-0472">Membrane</keyword>
<dbReference type="EMBL" id="FMCS01000001">
    <property type="protein sequence ID" value="SCE68315.1"/>
    <property type="molecule type" value="Genomic_DNA"/>
</dbReference>
<evidence type="ECO:0000256" key="1">
    <source>
        <dbReference type="ARBA" id="ARBA00004651"/>
    </source>
</evidence>
<dbReference type="Proteomes" id="UP000199629">
    <property type="component" value="Unassembled WGS sequence"/>
</dbReference>
<evidence type="ECO:0000256" key="7">
    <source>
        <dbReference type="SAM" id="Phobius"/>
    </source>
</evidence>
<dbReference type="PROSITE" id="PS50929">
    <property type="entry name" value="ABC_TM1F"/>
    <property type="match status" value="1"/>
</dbReference>
<dbReference type="Pfam" id="PF00005">
    <property type="entry name" value="ABC_tran"/>
    <property type="match status" value="1"/>
</dbReference>
<feature type="transmembrane region" description="Helical" evidence="7">
    <location>
        <begin position="160"/>
        <end position="185"/>
    </location>
</feature>
<dbReference type="SUPFAM" id="SSF90123">
    <property type="entry name" value="ABC transporter transmembrane region"/>
    <property type="match status" value="1"/>
</dbReference>
<proteinExistence type="predicted"/>
<protein>
    <submittedName>
        <fullName evidence="10">ATP-binding cassette, subfamily B</fullName>
    </submittedName>
</protein>
<dbReference type="InterPro" id="IPR003593">
    <property type="entry name" value="AAA+_ATPase"/>
</dbReference>
<keyword evidence="2 7" id="KW-0812">Transmembrane</keyword>
<dbReference type="PROSITE" id="PS50893">
    <property type="entry name" value="ABC_TRANSPORTER_2"/>
    <property type="match status" value="1"/>
</dbReference>
<evidence type="ECO:0000259" key="9">
    <source>
        <dbReference type="PROSITE" id="PS50929"/>
    </source>
</evidence>
<sequence length="555" mass="56527">MTPADRLLWRAVGSAGWWTPVLLVATVAGAAAELALPAALGRAVDAAVGATGGESAGRWLAAVGGLVVLLVGAGVVRDYGTGAASARSVAGLRHTLIRHILALDPRTAARHPVGDLVGRLVGQVADAGQAAPTLVLAGTVLLPPVGSLVALTMIDPWLGATFVVGLVLLGVLLRGFVAGASAAVAGYQRAQGHLAGLMVEALAGARTIAAAGTAGREVDRVLAPVPELRRHGTRTWTVLAGAATRGAVLSPMLQLAVVTVGGLSLAAGRLTPGDLLAALQYAALGAGLGTVVSALNKAVRVRAGCRRAAEVLTEPARRYGDRTLPPGPGCLELRGVIVRADDGRPLLDGVDLRVPGGALLAVVGPSGAGKSLLAAVAGRLRDPDAGEVRLDGTPLPDLSAAALHAAVGYGFERPVLVGETVGAAVGCGGDPVPVARAAAIHDFVERLPNRYGTPLAQVAMSGGERQRLGLARALRAERLLVLDDATSSLDTVTEYRVNRALTDRADRRTRVVVSHRIGTAARADLVAWVAAGRIRAVGTHAVLWDDPAYRAVFRS</sequence>
<feature type="domain" description="ABC transmembrane type-1" evidence="9">
    <location>
        <begin position="21"/>
        <end position="300"/>
    </location>
</feature>
<evidence type="ECO:0000256" key="2">
    <source>
        <dbReference type="ARBA" id="ARBA00022692"/>
    </source>
</evidence>
<accession>A0A1C4U9D0</accession>
<feature type="transmembrane region" description="Helical" evidence="7">
    <location>
        <begin position="12"/>
        <end position="36"/>
    </location>
</feature>
<dbReference type="Gene3D" id="3.40.50.300">
    <property type="entry name" value="P-loop containing nucleotide triphosphate hydrolases"/>
    <property type="match status" value="1"/>
</dbReference>
<feature type="domain" description="ABC transporter" evidence="8">
    <location>
        <begin position="331"/>
        <end position="554"/>
    </location>
</feature>
<evidence type="ECO:0000256" key="5">
    <source>
        <dbReference type="ARBA" id="ARBA00022989"/>
    </source>
</evidence>
<keyword evidence="4 10" id="KW-0067">ATP-binding</keyword>
<evidence type="ECO:0000313" key="10">
    <source>
        <dbReference type="EMBL" id="SCE68315.1"/>
    </source>
</evidence>
<feature type="transmembrane region" description="Helical" evidence="7">
    <location>
        <begin position="56"/>
        <end position="76"/>
    </location>
</feature>
<dbReference type="SUPFAM" id="SSF52540">
    <property type="entry name" value="P-loop containing nucleoside triphosphate hydrolases"/>
    <property type="match status" value="1"/>
</dbReference>
<evidence type="ECO:0000256" key="3">
    <source>
        <dbReference type="ARBA" id="ARBA00022741"/>
    </source>
</evidence>
<dbReference type="InterPro" id="IPR036640">
    <property type="entry name" value="ABC1_TM_sf"/>
</dbReference>
<feature type="transmembrane region" description="Helical" evidence="7">
    <location>
        <begin position="134"/>
        <end position="154"/>
    </location>
</feature>
<dbReference type="Pfam" id="PF00664">
    <property type="entry name" value="ABC_membrane"/>
    <property type="match status" value="1"/>
</dbReference>
<dbReference type="GO" id="GO:0005524">
    <property type="term" value="F:ATP binding"/>
    <property type="evidence" value="ECO:0007669"/>
    <property type="project" value="UniProtKB-KW"/>
</dbReference>
<evidence type="ECO:0000256" key="4">
    <source>
        <dbReference type="ARBA" id="ARBA00022840"/>
    </source>
</evidence>
<dbReference type="GO" id="GO:0016887">
    <property type="term" value="F:ATP hydrolysis activity"/>
    <property type="evidence" value="ECO:0007669"/>
    <property type="project" value="InterPro"/>
</dbReference>
<dbReference type="PROSITE" id="PS00211">
    <property type="entry name" value="ABC_TRANSPORTER_1"/>
    <property type="match status" value="1"/>
</dbReference>
<dbReference type="RefSeq" id="WP_091258471.1">
    <property type="nucleotide sequence ID" value="NZ_FMCS01000001.1"/>
</dbReference>
<dbReference type="SMART" id="SM00382">
    <property type="entry name" value="AAA"/>
    <property type="match status" value="1"/>
</dbReference>
<organism evidence="10 11">
    <name type="scientific">Micromonospora chaiyaphumensis</name>
    <dbReference type="NCBI Taxonomy" id="307119"/>
    <lineage>
        <taxon>Bacteria</taxon>
        <taxon>Bacillati</taxon>
        <taxon>Actinomycetota</taxon>
        <taxon>Actinomycetes</taxon>
        <taxon>Micromonosporales</taxon>
        <taxon>Micromonosporaceae</taxon>
        <taxon>Micromonospora</taxon>
    </lineage>
</organism>
<reference evidence="11" key="1">
    <citation type="submission" date="2016-06" db="EMBL/GenBank/DDBJ databases">
        <authorList>
            <person name="Varghese N."/>
            <person name="Submissions Spin"/>
        </authorList>
    </citation>
    <scope>NUCLEOTIDE SEQUENCE [LARGE SCALE GENOMIC DNA]</scope>
    <source>
        <strain evidence="11">DSM 45246</strain>
    </source>
</reference>
<dbReference type="InterPro" id="IPR011527">
    <property type="entry name" value="ABC1_TM_dom"/>
</dbReference>
<gene>
    <name evidence="10" type="ORF">GA0070214_101470</name>
</gene>
<keyword evidence="5 7" id="KW-1133">Transmembrane helix</keyword>
<comment type="subcellular location">
    <subcellularLocation>
        <location evidence="1">Cell membrane</location>
        <topology evidence="1">Multi-pass membrane protein</topology>
    </subcellularLocation>
</comment>
<dbReference type="InterPro" id="IPR003439">
    <property type="entry name" value="ABC_transporter-like_ATP-bd"/>
</dbReference>
<keyword evidence="11" id="KW-1185">Reference proteome</keyword>
<dbReference type="InterPro" id="IPR017871">
    <property type="entry name" value="ABC_transporter-like_CS"/>
</dbReference>
<evidence type="ECO:0000313" key="11">
    <source>
        <dbReference type="Proteomes" id="UP000199629"/>
    </source>
</evidence>
<evidence type="ECO:0000259" key="8">
    <source>
        <dbReference type="PROSITE" id="PS50893"/>
    </source>
</evidence>
<evidence type="ECO:0000256" key="6">
    <source>
        <dbReference type="ARBA" id="ARBA00023136"/>
    </source>
</evidence>
<dbReference type="GO" id="GO:0005886">
    <property type="term" value="C:plasma membrane"/>
    <property type="evidence" value="ECO:0007669"/>
    <property type="project" value="UniProtKB-SubCell"/>
</dbReference>
<name>A0A1C4U9D0_9ACTN</name>
<dbReference type="GO" id="GO:0015421">
    <property type="term" value="F:ABC-type oligopeptide transporter activity"/>
    <property type="evidence" value="ECO:0007669"/>
    <property type="project" value="TreeGrafter"/>
</dbReference>
<dbReference type="InterPro" id="IPR039421">
    <property type="entry name" value="Type_1_exporter"/>
</dbReference>
<keyword evidence="3" id="KW-0547">Nucleotide-binding</keyword>
<dbReference type="Gene3D" id="1.20.1560.10">
    <property type="entry name" value="ABC transporter type 1, transmembrane domain"/>
    <property type="match status" value="1"/>
</dbReference>
<dbReference type="AlphaFoldDB" id="A0A1C4U9D0"/>
<dbReference type="InterPro" id="IPR027417">
    <property type="entry name" value="P-loop_NTPase"/>
</dbReference>
<dbReference type="PANTHER" id="PTHR43394">
    <property type="entry name" value="ATP-DEPENDENT PERMEASE MDL1, MITOCHONDRIAL"/>
    <property type="match status" value="1"/>
</dbReference>
<dbReference type="PANTHER" id="PTHR43394:SF1">
    <property type="entry name" value="ATP-BINDING CASSETTE SUB-FAMILY B MEMBER 10, MITOCHONDRIAL"/>
    <property type="match status" value="1"/>
</dbReference>